<accession>G5AKQ6</accession>
<dbReference type="Proteomes" id="UP000006813">
    <property type="component" value="Unassembled WGS sequence"/>
</dbReference>
<evidence type="ECO:0000313" key="3">
    <source>
        <dbReference type="Proteomes" id="UP000006813"/>
    </source>
</evidence>
<protein>
    <submittedName>
        <fullName evidence="2">Zinc finger protein 554</fullName>
    </submittedName>
</protein>
<proteinExistence type="predicted"/>
<dbReference type="EMBL" id="JH165664">
    <property type="protein sequence ID" value="EHA97616.1"/>
    <property type="molecule type" value="Genomic_DNA"/>
</dbReference>
<dbReference type="AlphaFoldDB" id="G5AKQ6"/>
<name>G5AKQ6_HETGA</name>
<evidence type="ECO:0000313" key="2">
    <source>
        <dbReference type="EMBL" id="EHA97616.1"/>
    </source>
</evidence>
<organism evidence="2 3">
    <name type="scientific">Heterocephalus glaber</name>
    <name type="common">Naked mole rat</name>
    <dbReference type="NCBI Taxonomy" id="10181"/>
    <lineage>
        <taxon>Eukaryota</taxon>
        <taxon>Metazoa</taxon>
        <taxon>Chordata</taxon>
        <taxon>Craniata</taxon>
        <taxon>Vertebrata</taxon>
        <taxon>Euteleostomi</taxon>
        <taxon>Mammalia</taxon>
        <taxon>Eutheria</taxon>
        <taxon>Euarchontoglires</taxon>
        <taxon>Glires</taxon>
        <taxon>Rodentia</taxon>
        <taxon>Hystricomorpha</taxon>
        <taxon>Bathyergidae</taxon>
        <taxon>Heterocephalus</taxon>
    </lineage>
</organism>
<sequence length="235" mass="25480">MPTPRQPRARHTGPRSCDTVPVGSGPEVLSISPMVFLASPPETAAARPRTAHANGHLPAPGGQNGCWLPGVLVPEALKSRGPDTSIALGPFSPAQTPLVTSLSPWIWNLLLPLAVFFHSEELETEWMERRGIHHTSGSDGTLRPKSPAQRSQSGRIHSHSDPLILTKYPKELGTRFAVQAAVPGPRIPGHLSPCTITSALRRSPTNLQYEKAFSQRHLLAQDWRTHTGRGHAHGH</sequence>
<feature type="region of interest" description="Disordered" evidence="1">
    <location>
        <begin position="1"/>
        <end position="22"/>
    </location>
</feature>
<dbReference type="InParanoid" id="G5AKQ6"/>
<feature type="region of interest" description="Disordered" evidence="1">
    <location>
        <begin position="133"/>
        <end position="160"/>
    </location>
</feature>
<evidence type="ECO:0000256" key="1">
    <source>
        <dbReference type="SAM" id="MobiDB-lite"/>
    </source>
</evidence>
<reference evidence="2 3" key="1">
    <citation type="journal article" date="2011" name="Nature">
        <title>Genome sequencing reveals insights into physiology and longevity of the naked mole rat.</title>
        <authorList>
            <person name="Kim E.B."/>
            <person name="Fang X."/>
            <person name="Fushan A.A."/>
            <person name="Huang Z."/>
            <person name="Lobanov A.V."/>
            <person name="Han L."/>
            <person name="Marino S.M."/>
            <person name="Sun X."/>
            <person name="Turanov A.A."/>
            <person name="Yang P."/>
            <person name="Yim S.H."/>
            <person name="Zhao X."/>
            <person name="Kasaikina M.V."/>
            <person name="Stoletzki N."/>
            <person name="Peng C."/>
            <person name="Polak P."/>
            <person name="Xiong Z."/>
            <person name="Kiezun A."/>
            <person name="Zhu Y."/>
            <person name="Chen Y."/>
            <person name="Kryukov G.V."/>
            <person name="Zhang Q."/>
            <person name="Peshkin L."/>
            <person name="Yang L."/>
            <person name="Bronson R.T."/>
            <person name="Buffenstein R."/>
            <person name="Wang B."/>
            <person name="Han C."/>
            <person name="Li Q."/>
            <person name="Chen L."/>
            <person name="Zhao W."/>
            <person name="Sunyaev S.R."/>
            <person name="Park T.J."/>
            <person name="Zhang G."/>
            <person name="Wang J."/>
            <person name="Gladyshev V.N."/>
        </authorList>
    </citation>
    <scope>NUCLEOTIDE SEQUENCE [LARGE SCALE GENOMIC DNA]</scope>
</reference>
<gene>
    <name evidence="2" type="ORF">GW7_11317</name>
</gene>